<dbReference type="EMBL" id="CM026427">
    <property type="protein sequence ID" value="KAG0569028.1"/>
    <property type="molecule type" value="Genomic_DNA"/>
</dbReference>
<protein>
    <submittedName>
        <fullName evidence="1">Uncharacterized protein</fullName>
    </submittedName>
</protein>
<gene>
    <name evidence="1" type="ORF">KC19_6G060500</name>
</gene>
<dbReference type="AlphaFoldDB" id="A0A8T0HEZ9"/>
<reference evidence="1 2" key="1">
    <citation type="submission" date="2020-06" db="EMBL/GenBank/DDBJ databases">
        <title>WGS assembly of Ceratodon purpureus strain R40.</title>
        <authorList>
            <person name="Carey S.B."/>
            <person name="Jenkins J."/>
            <person name="Shu S."/>
            <person name="Lovell J.T."/>
            <person name="Sreedasyam A."/>
            <person name="Maumus F."/>
            <person name="Tiley G.P."/>
            <person name="Fernandez-Pozo N."/>
            <person name="Barry K."/>
            <person name="Chen C."/>
            <person name="Wang M."/>
            <person name="Lipzen A."/>
            <person name="Daum C."/>
            <person name="Saski C.A."/>
            <person name="Payton A.C."/>
            <person name="Mcbreen J.C."/>
            <person name="Conrad R.E."/>
            <person name="Kollar L.M."/>
            <person name="Olsson S."/>
            <person name="Huttunen S."/>
            <person name="Landis J.B."/>
            <person name="Wickett N.J."/>
            <person name="Johnson M.G."/>
            <person name="Rensing S.A."/>
            <person name="Grimwood J."/>
            <person name="Schmutz J."/>
            <person name="Mcdaniel S.F."/>
        </authorList>
    </citation>
    <scope>NUCLEOTIDE SEQUENCE [LARGE SCALE GENOMIC DNA]</scope>
    <source>
        <strain evidence="1 2">R40</strain>
    </source>
</reference>
<dbReference type="Proteomes" id="UP000822688">
    <property type="component" value="Chromosome 6"/>
</dbReference>
<keyword evidence="2" id="KW-1185">Reference proteome</keyword>
<name>A0A8T0HEZ9_CERPU</name>
<comment type="caution">
    <text evidence="1">The sequence shown here is derived from an EMBL/GenBank/DDBJ whole genome shotgun (WGS) entry which is preliminary data.</text>
</comment>
<organism evidence="1 2">
    <name type="scientific">Ceratodon purpureus</name>
    <name type="common">Fire moss</name>
    <name type="synonym">Dicranum purpureum</name>
    <dbReference type="NCBI Taxonomy" id="3225"/>
    <lineage>
        <taxon>Eukaryota</taxon>
        <taxon>Viridiplantae</taxon>
        <taxon>Streptophyta</taxon>
        <taxon>Embryophyta</taxon>
        <taxon>Bryophyta</taxon>
        <taxon>Bryophytina</taxon>
        <taxon>Bryopsida</taxon>
        <taxon>Dicranidae</taxon>
        <taxon>Pseudoditrichales</taxon>
        <taxon>Ditrichaceae</taxon>
        <taxon>Ceratodon</taxon>
    </lineage>
</organism>
<evidence type="ECO:0000313" key="2">
    <source>
        <dbReference type="Proteomes" id="UP000822688"/>
    </source>
</evidence>
<sequence length="117" mass="13021">MGHLRSPHEDHSCNPLCKGPCRCHWPNESTVCNRRMLGDKLIVELAVIKTSSTSSEGLATLLSCRLQDRQAAEASTSLDDNRRPTQLEWRLGTILQCSKSSFVCSNLSVEVCDRCET</sequence>
<proteinExistence type="predicted"/>
<accession>A0A8T0HEZ9</accession>
<evidence type="ECO:0000313" key="1">
    <source>
        <dbReference type="EMBL" id="KAG0569028.1"/>
    </source>
</evidence>